<feature type="repeat" description="PPR" evidence="2">
    <location>
        <begin position="533"/>
        <end position="567"/>
    </location>
</feature>
<evidence type="ECO:0000256" key="2">
    <source>
        <dbReference type="PROSITE-ProRule" id="PRU00708"/>
    </source>
</evidence>
<dbReference type="InterPro" id="IPR011990">
    <property type="entry name" value="TPR-like_helical_dom_sf"/>
</dbReference>
<protein>
    <recommendedName>
        <fullName evidence="5">Pentatricopeptide repeat-containing protein</fullName>
    </recommendedName>
</protein>
<dbReference type="InterPro" id="IPR051240">
    <property type="entry name" value="Mito_RNA-Proc/Resp"/>
</dbReference>
<feature type="repeat" description="PPR" evidence="2">
    <location>
        <begin position="468"/>
        <end position="502"/>
    </location>
</feature>
<dbReference type="Pfam" id="PF13041">
    <property type="entry name" value="PPR_2"/>
    <property type="match status" value="4"/>
</dbReference>
<feature type="repeat" description="PPR" evidence="2">
    <location>
        <begin position="292"/>
        <end position="326"/>
    </location>
</feature>
<feature type="repeat" description="PPR" evidence="2">
    <location>
        <begin position="433"/>
        <end position="467"/>
    </location>
</feature>
<feature type="repeat" description="PPR" evidence="2">
    <location>
        <begin position="152"/>
        <end position="186"/>
    </location>
</feature>
<sequence length="602" mass="67416">MLHIITSNNVFNGWPSQTSYRNNVCPCPRCFHHGHSISYVNGKTKRNSGILVGQNNIGGQFVYRSARIKVNMVMVAGLENELVCEEEEGDIIILERKGEAVGLSYEQKLPPRGNAVNEEGIGFEVNGAEPISDYVSLVCEVETNLHFLEERDEEILSQRILGLSRSNKVRSALELHKSMEASGLQPNAHSCNSLLSCLLRNGFLNDALKIFEAMKKEVTSGHTYSLILKAVASTQGYDSALKLFIKLEGEGAENVFDAITYNTMLSICSKENNWLQAERVWKKLKENGHKATTVTYRLLVCTFARCGQAELAFDAYSEMVRNKLEPSEDMMQAMISTCTKEEKWGLAHNIFQTMLKSGLYPNIVAYNSLINSLGKAGEVELAFNVFGLMKLSGHTPDAYTWNALLGALNRGNRYMDALWLFGSIKRKKSTLLNFHLYNTALMSCQRLGFWERSLQILWQMEASGLPVSVESYNLVVSACEAARKPKVALQVYEQMVHKKCTPDTFTYLSLIRACVWGSLWSELQEILNHVPGDVSLYNAAIHGMCLRGQTASAQKMYKKMREGGLKPDGKTRALMIQNLKSNSSRQKSRYPSRCITASLKSL</sequence>
<feature type="repeat" description="PPR" evidence="2">
    <location>
        <begin position="257"/>
        <end position="291"/>
    </location>
</feature>
<dbReference type="Proteomes" id="UP000631114">
    <property type="component" value="Unassembled WGS sequence"/>
</dbReference>
<dbReference type="EMBL" id="JADFTS010000007">
    <property type="protein sequence ID" value="KAF9598568.1"/>
    <property type="molecule type" value="Genomic_DNA"/>
</dbReference>
<dbReference type="AlphaFoldDB" id="A0A835LK43"/>
<dbReference type="Pfam" id="PF13812">
    <property type="entry name" value="PPR_3"/>
    <property type="match status" value="1"/>
</dbReference>
<feature type="repeat" description="PPR" evidence="2">
    <location>
        <begin position="397"/>
        <end position="431"/>
    </location>
</feature>
<feature type="repeat" description="PPR" evidence="2">
    <location>
        <begin position="362"/>
        <end position="396"/>
    </location>
</feature>
<accession>A0A835LK43</accession>
<feature type="repeat" description="PPR" evidence="2">
    <location>
        <begin position="327"/>
        <end position="361"/>
    </location>
</feature>
<dbReference type="PANTHER" id="PTHR47933:SF69">
    <property type="entry name" value="OS07G0513200 PROTEIN"/>
    <property type="match status" value="1"/>
</dbReference>
<name>A0A835LK43_9MAGN</name>
<comment type="caution">
    <text evidence="3">The sequence shown here is derived from an EMBL/GenBank/DDBJ whole genome shotgun (WGS) entry which is preliminary data.</text>
</comment>
<evidence type="ECO:0000313" key="4">
    <source>
        <dbReference type="Proteomes" id="UP000631114"/>
    </source>
</evidence>
<dbReference type="PROSITE" id="PS51375">
    <property type="entry name" value="PPR"/>
    <property type="match status" value="10"/>
</dbReference>
<evidence type="ECO:0000313" key="3">
    <source>
        <dbReference type="EMBL" id="KAF9598568.1"/>
    </source>
</evidence>
<evidence type="ECO:0000256" key="1">
    <source>
        <dbReference type="ARBA" id="ARBA00022737"/>
    </source>
</evidence>
<dbReference type="NCBIfam" id="TIGR00756">
    <property type="entry name" value="PPR"/>
    <property type="match status" value="7"/>
</dbReference>
<dbReference type="Gene3D" id="1.25.40.10">
    <property type="entry name" value="Tetratricopeptide repeat domain"/>
    <property type="match status" value="3"/>
</dbReference>
<proteinExistence type="predicted"/>
<evidence type="ECO:0008006" key="5">
    <source>
        <dbReference type="Google" id="ProtNLM"/>
    </source>
</evidence>
<dbReference type="InterPro" id="IPR002885">
    <property type="entry name" value="PPR_rpt"/>
</dbReference>
<gene>
    <name evidence="3" type="ORF">IFM89_028195</name>
</gene>
<organism evidence="3 4">
    <name type="scientific">Coptis chinensis</name>
    <dbReference type="NCBI Taxonomy" id="261450"/>
    <lineage>
        <taxon>Eukaryota</taxon>
        <taxon>Viridiplantae</taxon>
        <taxon>Streptophyta</taxon>
        <taxon>Embryophyta</taxon>
        <taxon>Tracheophyta</taxon>
        <taxon>Spermatophyta</taxon>
        <taxon>Magnoliopsida</taxon>
        <taxon>Ranunculales</taxon>
        <taxon>Ranunculaceae</taxon>
        <taxon>Coptidoideae</taxon>
        <taxon>Coptis</taxon>
    </lineage>
</organism>
<keyword evidence="4" id="KW-1185">Reference proteome</keyword>
<dbReference type="Pfam" id="PF01535">
    <property type="entry name" value="PPR"/>
    <property type="match status" value="2"/>
</dbReference>
<reference evidence="3 4" key="1">
    <citation type="submission" date="2020-10" db="EMBL/GenBank/DDBJ databases">
        <title>The Coptis chinensis genome and diversification of protoberbering-type alkaloids.</title>
        <authorList>
            <person name="Wang B."/>
            <person name="Shu S."/>
            <person name="Song C."/>
            <person name="Liu Y."/>
        </authorList>
    </citation>
    <scope>NUCLEOTIDE SEQUENCE [LARGE SCALE GENOMIC DNA]</scope>
    <source>
        <strain evidence="3">HL-2020</strain>
        <tissue evidence="3">Leaf</tissue>
    </source>
</reference>
<dbReference type="GO" id="GO:0003729">
    <property type="term" value="F:mRNA binding"/>
    <property type="evidence" value="ECO:0007669"/>
    <property type="project" value="TreeGrafter"/>
</dbReference>
<keyword evidence="1" id="KW-0677">Repeat</keyword>
<dbReference type="OrthoDB" id="185373at2759"/>
<dbReference type="PANTHER" id="PTHR47933">
    <property type="entry name" value="PENTATRICOPEPTIDE REPEAT-CONTAINING PROTEIN 1, MITOCHONDRIAL"/>
    <property type="match status" value="1"/>
</dbReference>
<feature type="repeat" description="PPR" evidence="2">
    <location>
        <begin position="187"/>
        <end position="217"/>
    </location>
</feature>